<feature type="chain" id="PRO_5039470077" description="Lipoprotein" evidence="1">
    <location>
        <begin position="24"/>
        <end position="179"/>
    </location>
</feature>
<dbReference type="Proteomes" id="UP000019270">
    <property type="component" value="Unassembled WGS sequence"/>
</dbReference>
<gene>
    <name evidence="2" type="ORF">PBF_12227</name>
</gene>
<evidence type="ECO:0000313" key="2">
    <source>
        <dbReference type="EMBL" id="EWG10749.1"/>
    </source>
</evidence>
<accession>W7LFH6</accession>
<dbReference type="PATRIC" id="fig|1307436.3.peg.2620"/>
<keyword evidence="1" id="KW-0732">Signal</keyword>
<evidence type="ECO:0000313" key="3">
    <source>
        <dbReference type="Proteomes" id="UP000019270"/>
    </source>
</evidence>
<dbReference type="eggNOG" id="ENOG5030CET">
    <property type="taxonomic scope" value="Bacteria"/>
</dbReference>
<feature type="signal peptide" evidence="1">
    <location>
        <begin position="1"/>
        <end position="23"/>
    </location>
</feature>
<protein>
    <recommendedName>
        <fullName evidence="4">Lipoprotein</fullName>
    </recommendedName>
</protein>
<dbReference type="OrthoDB" id="2870044at2"/>
<reference evidence="3" key="1">
    <citation type="submission" date="2013-03" db="EMBL/GenBank/DDBJ databases">
        <title>Draft genome sequence of Bacillus firmus DS1.</title>
        <authorList>
            <person name="Peng D."/>
            <person name="Zhu L."/>
            <person name="Sun M."/>
        </authorList>
    </citation>
    <scope>NUCLEOTIDE SEQUENCE [LARGE SCALE GENOMIC DNA]</scope>
    <source>
        <strain evidence="3">DS1</strain>
    </source>
</reference>
<evidence type="ECO:0008006" key="4">
    <source>
        <dbReference type="Google" id="ProtNLM"/>
    </source>
</evidence>
<comment type="caution">
    <text evidence="2">The sequence shown here is derived from an EMBL/GenBank/DDBJ whole genome shotgun (WGS) entry which is preliminary data.</text>
</comment>
<proteinExistence type="predicted"/>
<name>W7LFH6_CYTFI</name>
<reference evidence="2 3" key="2">
    <citation type="journal article" date="2016" name="Sci. Rep.">
        <title>A novel serine protease, Sep1, from Bacillus firmus DS-1 has nematicidal activity and degrades multiple intestinal-associated nematode proteins.</title>
        <authorList>
            <person name="Geng C."/>
            <person name="Nie X."/>
            <person name="Tang Z."/>
            <person name="Zhang Y."/>
            <person name="Lin J."/>
            <person name="Sun M."/>
            <person name="Peng D."/>
        </authorList>
    </citation>
    <scope>NUCLEOTIDE SEQUENCE [LARGE SCALE GENOMIC DNA]</scope>
    <source>
        <strain evidence="2 3">DS1</strain>
    </source>
</reference>
<organism evidence="2 3">
    <name type="scientific">Cytobacillus firmus DS1</name>
    <dbReference type="NCBI Taxonomy" id="1307436"/>
    <lineage>
        <taxon>Bacteria</taxon>
        <taxon>Bacillati</taxon>
        <taxon>Bacillota</taxon>
        <taxon>Bacilli</taxon>
        <taxon>Bacillales</taxon>
        <taxon>Bacillaceae</taxon>
        <taxon>Cytobacillus</taxon>
    </lineage>
</organism>
<dbReference type="AlphaFoldDB" id="W7LFH6"/>
<dbReference type="PROSITE" id="PS51257">
    <property type="entry name" value="PROKAR_LIPOPROTEIN"/>
    <property type="match status" value="1"/>
</dbReference>
<dbReference type="EMBL" id="APVL01000008">
    <property type="protein sequence ID" value="EWG10749.1"/>
    <property type="molecule type" value="Genomic_DNA"/>
</dbReference>
<evidence type="ECO:0000256" key="1">
    <source>
        <dbReference type="SAM" id="SignalP"/>
    </source>
</evidence>
<dbReference type="RefSeq" id="WP_035330052.1">
    <property type="nucleotide sequence ID" value="NZ_APVL01000008.1"/>
</dbReference>
<sequence>MRQNYLLYLLVAASLILSGCSTATMGQAIDDGIPFNVKEILHKEKVKDGVIILYLTQQNDGQNEVEAMAVAYLKGDDKKGWKNEGHNHWEHYENEHMTVYSDTFYDYDKEGNLENRLPIIFGEIQSGDIKKVEVAGKEEKFEEAAIIDKDNKRYYFKMGDFHTARGLSADGKEIIKEKN</sequence>